<dbReference type="EMBL" id="JAAKGT010000001">
    <property type="protein sequence ID" value="NGM48349.1"/>
    <property type="molecule type" value="Genomic_DNA"/>
</dbReference>
<dbReference type="PROSITE" id="PS51318">
    <property type="entry name" value="TAT"/>
    <property type="match status" value="1"/>
</dbReference>
<evidence type="ECO:0000256" key="5">
    <source>
        <dbReference type="ARBA" id="ARBA00022692"/>
    </source>
</evidence>
<evidence type="ECO:0000256" key="8">
    <source>
        <dbReference type="ARBA" id="ARBA00023077"/>
    </source>
</evidence>
<keyword evidence="4" id="KW-0410">Iron transport</keyword>
<protein>
    <submittedName>
        <fullName evidence="17">TonB-dependent receptor</fullName>
    </submittedName>
</protein>
<feature type="signal peptide" evidence="14">
    <location>
        <begin position="1"/>
        <end position="32"/>
    </location>
</feature>
<dbReference type="PANTHER" id="PTHR32552:SF81">
    <property type="entry name" value="TONB-DEPENDENT OUTER MEMBRANE RECEPTOR"/>
    <property type="match status" value="1"/>
</dbReference>
<keyword evidence="2 11" id="KW-0813">Transport</keyword>
<dbReference type="InterPro" id="IPR000531">
    <property type="entry name" value="Beta-barrel_TonB"/>
</dbReference>
<evidence type="ECO:0000256" key="4">
    <source>
        <dbReference type="ARBA" id="ARBA00022496"/>
    </source>
</evidence>
<evidence type="ECO:0000313" key="17">
    <source>
        <dbReference type="EMBL" id="NGM48349.1"/>
    </source>
</evidence>
<dbReference type="RefSeq" id="WP_165255569.1">
    <property type="nucleotide sequence ID" value="NZ_JAAKGT010000001.1"/>
</dbReference>
<evidence type="ECO:0000259" key="16">
    <source>
        <dbReference type="Pfam" id="PF07715"/>
    </source>
</evidence>
<accession>A0A6G4QSD4</accession>
<evidence type="ECO:0000259" key="15">
    <source>
        <dbReference type="Pfam" id="PF00593"/>
    </source>
</evidence>
<dbReference type="SUPFAM" id="SSF56935">
    <property type="entry name" value="Porins"/>
    <property type="match status" value="1"/>
</dbReference>
<dbReference type="Pfam" id="PF07715">
    <property type="entry name" value="Plug"/>
    <property type="match status" value="1"/>
</dbReference>
<evidence type="ECO:0000256" key="3">
    <source>
        <dbReference type="ARBA" id="ARBA00022452"/>
    </source>
</evidence>
<feature type="domain" description="TonB-dependent receptor plug" evidence="16">
    <location>
        <begin position="54"/>
        <end position="165"/>
    </location>
</feature>
<dbReference type="PROSITE" id="PS52016">
    <property type="entry name" value="TONB_DEPENDENT_REC_3"/>
    <property type="match status" value="1"/>
</dbReference>
<comment type="caution">
    <text evidence="17">The sequence shown here is derived from an EMBL/GenBank/DDBJ whole genome shotgun (WGS) entry which is preliminary data.</text>
</comment>
<evidence type="ECO:0000256" key="6">
    <source>
        <dbReference type="ARBA" id="ARBA00023004"/>
    </source>
</evidence>
<keyword evidence="3 11" id="KW-1134">Transmembrane beta strand</keyword>
<sequence>MNRTVFRTFRRAALATSALAALAALAAASAHAQEAPDAAVDEIIVTALKRSTSLQDTPLSISAVGETQLSRIGATGINDYFRQVPNLSLDGGTPSNRRITLRGVRSAGEATTGLYYDETPLTGPTGTTQDAGSTTPDINLFDVERVEVLRGPQGTLYGSGSMGGTLRVIFNKADTNEYAGAVEAQATTTKGGEGGYYGKGMVNVPLVEDKLGARLVLYREQRGGYVDSVPLNKQDINGSTASGGRLMLTYTPTENLTIRTTAALQNEEVDGQASWSAAAGRYKSDRKTIAQSNSKLALYNVTAEWNLDFATLTATSSYYKWKMLRNSDWTNNIANNRASSAACGRYFGLSGTTCSSAQLSQYTAWADSRGPAVSWQPMSLETWTHELRASGSLFEDKLDWTGGVYYETRKDHVDSIQTRADATTGMAIQPFDALGARYIDNDVKQTAFFGELSYHVTDALTVTGGARRFDYDKTVSGAVTIGNVISNSPVTAFSQVDASAKGWVQRVNVNYEFSKSIMAYAQASKGFRPGGANNIPGLTTGLVAFAPDSLWNYEAGVKSDWFDRRLTVNLSAYQIDWDNIQVQAQANVGANFFIITNAGAARIRGFELETTLRPMTGLTLSSAIGVSDAKLTEDMTNSSVTVSGSTGLAGDRLPFVPKFSGSVNADYTWPVGEGLNGLVHLDASYTGGTASQFRPSYVYYEKVPAYTVVGARVGVEGEGWGAYAFAQNLTNSVGPVSITSAAGALDQVVSLTPRTLGVMVRRTF</sequence>
<feature type="compositionally biased region" description="Polar residues" evidence="13">
    <location>
        <begin position="122"/>
        <end position="135"/>
    </location>
</feature>
<keyword evidence="8 12" id="KW-0798">TonB box</keyword>
<dbReference type="Pfam" id="PF00593">
    <property type="entry name" value="TonB_dep_Rec_b-barrel"/>
    <property type="match status" value="1"/>
</dbReference>
<evidence type="ECO:0000256" key="2">
    <source>
        <dbReference type="ARBA" id="ARBA00022448"/>
    </source>
</evidence>
<reference evidence="17" key="1">
    <citation type="submission" date="2020-02" db="EMBL/GenBank/DDBJ databases">
        <authorList>
            <person name="Gao J."/>
            <person name="Sun J."/>
        </authorList>
    </citation>
    <scope>NUCLEOTIDE SEQUENCE</scope>
    <source>
        <strain evidence="17">602-2</strain>
    </source>
</reference>
<comment type="subcellular location">
    <subcellularLocation>
        <location evidence="1 11">Cell outer membrane</location>
        <topology evidence="1 11">Multi-pass membrane protein</topology>
    </subcellularLocation>
</comment>
<dbReference type="InterPro" id="IPR039426">
    <property type="entry name" value="TonB-dep_rcpt-like"/>
</dbReference>
<dbReference type="InterPro" id="IPR006311">
    <property type="entry name" value="TAT_signal"/>
</dbReference>
<dbReference type="InterPro" id="IPR012910">
    <property type="entry name" value="Plug_dom"/>
</dbReference>
<proteinExistence type="inferred from homology"/>
<keyword evidence="10 11" id="KW-0998">Cell outer membrane</keyword>
<evidence type="ECO:0000256" key="7">
    <source>
        <dbReference type="ARBA" id="ARBA00023065"/>
    </source>
</evidence>
<keyword evidence="17" id="KW-0675">Receptor</keyword>
<comment type="similarity">
    <text evidence="11 12">Belongs to the TonB-dependent receptor family.</text>
</comment>
<dbReference type="InterPro" id="IPR036942">
    <property type="entry name" value="Beta-barrel_TonB_sf"/>
</dbReference>
<dbReference type="AlphaFoldDB" id="A0A6G4QSD4"/>
<evidence type="ECO:0000256" key="1">
    <source>
        <dbReference type="ARBA" id="ARBA00004571"/>
    </source>
</evidence>
<dbReference type="PANTHER" id="PTHR32552">
    <property type="entry name" value="FERRICHROME IRON RECEPTOR-RELATED"/>
    <property type="match status" value="1"/>
</dbReference>
<keyword evidence="9 11" id="KW-0472">Membrane</keyword>
<evidence type="ECO:0000256" key="11">
    <source>
        <dbReference type="PROSITE-ProRule" id="PRU01360"/>
    </source>
</evidence>
<name>A0A6G4QSD4_9CAUL</name>
<feature type="chain" id="PRO_5026169476" evidence="14">
    <location>
        <begin position="33"/>
        <end position="764"/>
    </location>
</feature>
<keyword evidence="5 11" id="KW-0812">Transmembrane</keyword>
<keyword evidence="7" id="KW-0406">Ion transport</keyword>
<dbReference type="GO" id="GO:0009279">
    <property type="term" value="C:cell outer membrane"/>
    <property type="evidence" value="ECO:0007669"/>
    <property type="project" value="UniProtKB-SubCell"/>
</dbReference>
<dbReference type="Gene3D" id="2.40.170.20">
    <property type="entry name" value="TonB-dependent receptor, beta-barrel domain"/>
    <property type="match status" value="1"/>
</dbReference>
<evidence type="ECO:0000256" key="14">
    <source>
        <dbReference type="SAM" id="SignalP"/>
    </source>
</evidence>
<feature type="domain" description="TonB-dependent receptor-like beta-barrel" evidence="15">
    <location>
        <begin position="282"/>
        <end position="729"/>
    </location>
</feature>
<evidence type="ECO:0000256" key="9">
    <source>
        <dbReference type="ARBA" id="ARBA00023136"/>
    </source>
</evidence>
<evidence type="ECO:0000256" key="10">
    <source>
        <dbReference type="ARBA" id="ARBA00023237"/>
    </source>
</evidence>
<dbReference type="GO" id="GO:0006826">
    <property type="term" value="P:iron ion transport"/>
    <property type="evidence" value="ECO:0007669"/>
    <property type="project" value="UniProtKB-KW"/>
</dbReference>
<organism evidence="17">
    <name type="scientific">Caulobacter sp. 602-2</name>
    <dbReference type="NCBI Taxonomy" id="2710887"/>
    <lineage>
        <taxon>Bacteria</taxon>
        <taxon>Pseudomonadati</taxon>
        <taxon>Pseudomonadota</taxon>
        <taxon>Alphaproteobacteria</taxon>
        <taxon>Caulobacterales</taxon>
        <taxon>Caulobacteraceae</taxon>
        <taxon>Caulobacter</taxon>
    </lineage>
</organism>
<keyword evidence="6" id="KW-0408">Iron</keyword>
<gene>
    <name evidence="17" type="ORF">G5B46_01885</name>
</gene>
<evidence type="ECO:0000256" key="13">
    <source>
        <dbReference type="SAM" id="MobiDB-lite"/>
    </source>
</evidence>
<keyword evidence="14" id="KW-0732">Signal</keyword>
<feature type="region of interest" description="Disordered" evidence="13">
    <location>
        <begin position="112"/>
        <end position="135"/>
    </location>
</feature>
<evidence type="ECO:0000256" key="12">
    <source>
        <dbReference type="RuleBase" id="RU003357"/>
    </source>
</evidence>